<feature type="transmembrane region" description="Helical" evidence="5">
    <location>
        <begin position="186"/>
        <end position="204"/>
    </location>
</feature>
<dbReference type="InterPro" id="IPR013249">
    <property type="entry name" value="RNA_pol_sigma70_r4_t2"/>
</dbReference>
<dbReference type="InterPro" id="IPR036388">
    <property type="entry name" value="WH-like_DNA-bd_sf"/>
</dbReference>
<dbReference type="GO" id="GO:0003677">
    <property type="term" value="F:DNA binding"/>
    <property type="evidence" value="ECO:0007669"/>
    <property type="project" value="InterPro"/>
</dbReference>
<evidence type="ECO:0000256" key="3">
    <source>
        <dbReference type="ARBA" id="ARBA00023082"/>
    </source>
</evidence>
<keyword evidence="5" id="KW-0472">Membrane</keyword>
<dbReference type="Pfam" id="PF08281">
    <property type="entry name" value="Sigma70_r4_2"/>
    <property type="match status" value="1"/>
</dbReference>
<dbReference type="InterPro" id="IPR039425">
    <property type="entry name" value="RNA_pol_sigma-70-like"/>
</dbReference>
<dbReference type="GO" id="GO:0016987">
    <property type="term" value="F:sigma factor activity"/>
    <property type="evidence" value="ECO:0007669"/>
    <property type="project" value="UniProtKB-KW"/>
</dbReference>
<evidence type="ECO:0000313" key="7">
    <source>
        <dbReference type="EMBL" id="MBB6126674.1"/>
    </source>
</evidence>
<comment type="caution">
    <text evidence="7">The sequence shown here is derived from an EMBL/GenBank/DDBJ whole genome shotgun (WGS) entry which is preliminary data.</text>
</comment>
<keyword evidence="5" id="KW-1133">Transmembrane helix</keyword>
<dbReference type="CDD" id="cd06171">
    <property type="entry name" value="Sigma70_r4"/>
    <property type="match status" value="1"/>
</dbReference>
<keyword evidence="2" id="KW-0805">Transcription regulation</keyword>
<evidence type="ECO:0000256" key="2">
    <source>
        <dbReference type="ARBA" id="ARBA00023015"/>
    </source>
</evidence>
<evidence type="ECO:0000256" key="5">
    <source>
        <dbReference type="SAM" id="Phobius"/>
    </source>
</evidence>
<dbReference type="GO" id="GO:0006352">
    <property type="term" value="P:DNA-templated transcription initiation"/>
    <property type="evidence" value="ECO:0007669"/>
    <property type="project" value="InterPro"/>
</dbReference>
<comment type="similarity">
    <text evidence="1">Belongs to the sigma-70 factor family. ECF subfamily.</text>
</comment>
<dbReference type="SUPFAM" id="SSF88659">
    <property type="entry name" value="Sigma3 and sigma4 domains of RNA polymerase sigma factors"/>
    <property type="match status" value="1"/>
</dbReference>
<dbReference type="Proteomes" id="UP000548326">
    <property type="component" value="Unassembled WGS sequence"/>
</dbReference>
<dbReference type="InterPro" id="IPR013325">
    <property type="entry name" value="RNA_pol_sigma_r2"/>
</dbReference>
<dbReference type="NCBIfam" id="TIGR02937">
    <property type="entry name" value="sigma70-ECF"/>
    <property type="match status" value="1"/>
</dbReference>
<name>A0A841J7F2_9SPHI</name>
<keyword evidence="3" id="KW-0731">Sigma factor</keyword>
<evidence type="ECO:0000259" key="6">
    <source>
        <dbReference type="Pfam" id="PF08281"/>
    </source>
</evidence>
<dbReference type="PANTHER" id="PTHR43133">
    <property type="entry name" value="RNA POLYMERASE ECF-TYPE SIGMA FACTO"/>
    <property type="match status" value="1"/>
</dbReference>
<dbReference type="InterPro" id="IPR013324">
    <property type="entry name" value="RNA_pol_sigma_r3/r4-like"/>
</dbReference>
<protein>
    <submittedName>
        <fullName evidence="7">RNA polymerase sigma factor (Sigma-70 family)</fullName>
    </submittedName>
</protein>
<dbReference type="RefSeq" id="WP_183585776.1">
    <property type="nucleotide sequence ID" value="NZ_JACHCA010000002.1"/>
</dbReference>
<evidence type="ECO:0000313" key="8">
    <source>
        <dbReference type="Proteomes" id="UP000548326"/>
    </source>
</evidence>
<feature type="domain" description="RNA polymerase sigma factor 70 region 4 type 2" evidence="6">
    <location>
        <begin position="131"/>
        <end position="177"/>
    </location>
</feature>
<dbReference type="AlphaFoldDB" id="A0A841J7F2"/>
<evidence type="ECO:0000256" key="4">
    <source>
        <dbReference type="ARBA" id="ARBA00023163"/>
    </source>
</evidence>
<reference evidence="7 8" key="1">
    <citation type="submission" date="2020-08" db="EMBL/GenBank/DDBJ databases">
        <title>Genomic Encyclopedia of Type Strains, Phase IV (KMG-V): Genome sequencing to study the core and pangenomes of soil and plant-associated prokaryotes.</title>
        <authorList>
            <person name="Whitman W."/>
        </authorList>
    </citation>
    <scope>NUCLEOTIDE SEQUENCE [LARGE SCALE GENOMIC DNA]</scope>
    <source>
        <strain evidence="7 8">MP601</strain>
    </source>
</reference>
<dbReference type="SUPFAM" id="SSF88946">
    <property type="entry name" value="Sigma2 domain of RNA polymerase sigma factors"/>
    <property type="match status" value="1"/>
</dbReference>
<evidence type="ECO:0000256" key="1">
    <source>
        <dbReference type="ARBA" id="ARBA00010641"/>
    </source>
</evidence>
<dbReference type="Gene3D" id="1.10.10.10">
    <property type="entry name" value="Winged helix-like DNA-binding domain superfamily/Winged helix DNA-binding domain"/>
    <property type="match status" value="1"/>
</dbReference>
<keyword evidence="5" id="KW-0812">Transmembrane</keyword>
<sequence length="208" mass="24454">MKKGSDYIKEWDAFVHEENEAAFHELYCHYFKYLSFIGLKKGCSINKVKDNINDLFLGLWEKRGQLNSVVNFHNYIISSFLRKLYRKENLEIDESMFVETMPGLQMYPSVESQYIAQHTQADLSRILKIFVEKLPDKQKQMIYQKFYLGLSYKEISETNHISINTVYNTIYKALEKLKVEIGKDNLSAFSLALALLSLLCLIYFQKNL</sequence>
<accession>A0A841J7F2</accession>
<keyword evidence="4" id="KW-0804">Transcription</keyword>
<dbReference type="EMBL" id="JACHCA010000002">
    <property type="protein sequence ID" value="MBB6126674.1"/>
    <property type="molecule type" value="Genomic_DNA"/>
</dbReference>
<proteinExistence type="inferred from homology"/>
<dbReference type="PANTHER" id="PTHR43133:SF46">
    <property type="entry name" value="RNA POLYMERASE SIGMA-70 FACTOR ECF SUBFAMILY"/>
    <property type="match status" value="1"/>
</dbReference>
<organism evidence="7 8">
    <name type="scientific">Mucilaginibacter lappiensis</name>
    <dbReference type="NCBI Taxonomy" id="354630"/>
    <lineage>
        <taxon>Bacteria</taxon>
        <taxon>Pseudomonadati</taxon>
        <taxon>Bacteroidota</taxon>
        <taxon>Sphingobacteriia</taxon>
        <taxon>Sphingobacteriales</taxon>
        <taxon>Sphingobacteriaceae</taxon>
        <taxon>Mucilaginibacter</taxon>
    </lineage>
</organism>
<dbReference type="InterPro" id="IPR014284">
    <property type="entry name" value="RNA_pol_sigma-70_dom"/>
</dbReference>
<gene>
    <name evidence="7" type="ORF">HDF22_000779</name>
</gene>